<evidence type="ECO:0000313" key="14">
    <source>
        <dbReference type="EMBL" id="VFK55170.1"/>
    </source>
</evidence>
<dbReference type="EMBL" id="CAADFX010000093">
    <property type="protein sequence ID" value="VFK58979.1"/>
    <property type="molecule type" value="Genomic_DNA"/>
</dbReference>
<comment type="subunit">
    <text evidence="3 13">Monomer.</text>
</comment>
<evidence type="ECO:0000256" key="5">
    <source>
        <dbReference type="ARBA" id="ARBA00022448"/>
    </source>
</evidence>
<keyword evidence="10 13" id="KW-0143">Chaperone</keyword>
<gene>
    <name evidence="13" type="primary">lolB</name>
    <name evidence="15" type="ORF">BECKTUN1418D_GA0071000_10932</name>
    <name evidence="16" type="ORF">BECKTUN1418E_GA0071001_106317</name>
    <name evidence="14" type="ORF">BECKTUN1418F_GA0071002_106417</name>
</gene>
<reference evidence="16" key="1">
    <citation type="submission" date="2019-02" db="EMBL/GenBank/DDBJ databases">
        <authorList>
            <person name="Gruber-Vodicka R. H."/>
            <person name="Seah K. B. B."/>
        </authorList>
    </citation>
    <scope>NUCLEOTIDE SEQUENCE</scope>
    <source>
        <strain evidence="15">BECK_BY1</strain>
        <strain evidence="16">BECK_BY2</strain>
        <strain evidence="14">BECK_BY3</strain>
    </source>
</reference>
<evidence type="ECO:0000256" key="7">
    <source>
        <dbReference type="ARBA" id="ARBA00022927"/>
    </source>
</evidence>
<dbReference type="NCBIfam" id="TIGR00548">
    <property type="entry name" value="lolB"/>
    <property type="match status" value="1"/>
</dbReference>
<keyword evidence="6" id="KW-0732">Signal</keyword>
<keyword evidence="8 13" id="KW-0472">Membrane</keyword>
<comment type="function">
    <text evidence="13">Plays a critical role in the incorporation of lipoproteins in the outer membrane after they are released by the LolA protein.</text>
</comment>
<dbReference type="GO" id="GO:0009279">
    <property type="term" value="C:cell outer membrane"/>
    <property type="evidence" value="ECO:0007669"/>
    <property type="project" value="UniProtKB-SubCell"/>
</dbReference>
<proteinExistence type="inferred from homology"/>
<dbReference type="AlphaFoldDB" id="A0A451A5F2"/>
<dbReference type="Pfam" id="PF03550">
    <property type="entry name" value="LolB"/>
    <property type="match status" value="1"/>
</dbReference>
<evidence type="ECO:0000313" key="16">
    <source>
        <dbReference type="EMBL" id="VFK61262.1"/>
    </source>
</evidence>
<evidence type="ECO:0000256" key="8">
    <source>
        <dbReference type="ARBA" id="ARBA00023136"/>
    </source>
</evidence>
<evidence type="ECO:0000256" key="6">
    <source>
        <dbReference type="ARBA" id="ARBA00022729"/>
    </source>
</evidence>
<dbReference type="Gene3D" id="2.50.20.10">
    <property type="entry name" value="Lipoprotein localisation LolA/LolB/LppX"/>
    <property type="match status" value="1"/>
</dbReference>
<keyword evidence="5 13" id="KW-0813">Transport</keyword>
<dbReference type="CDD" id="cd16326">
    <property type="entry name" value="LolB"/>
    <property type="match status" value="1"/>
</dbReference>
<evidence type="ECO:0000256" key="10">
    <source>
        <dbReference type="ARBA" id="ARBA00023186"/>
    </source>
</evidence>
<evidence type="ECO:0000256" key="3">
    <source>
        <dbReference type="ARBA" id="ARBA00011245"/>
    </source>
</evidence>
<keyword evidence="7 13" id="KW-0653">Protein transport</keyword>
<organism evidence="16">
    <name type="scientific">Candidatus Kentrum sp. TUN</name>
    <dbReference type="NCBI Taxonomy" id="2126343"/>
    <lineage>
        <taxon>Bacteria</taxon>
        <taxon>Pseudomonadati</taxon>
        <taxon>Pseudomonadota</taxon>
        <taxon>Gammaproteobacteria</taxon>
        <taxon>Candidatus Kentrum</taxon>
    </lineage>
</organism>
<evidence type="ECO:0000256" key="4">
    <source>
        <dbReference type="ARBA" id="ARBA00016202"/>
    </source>
</evidence>
<dbReference type="InterPro" id="IPR004565">
    <property type="entry name" value="OM_lipoprot_LolB"/>
</dbReference>
<evidence type="ECO:0000256" key="13">
    <source>
        <dbReference type="HAMAP-Rule" id="MF_00233"/>
    </source>
</evidence>
<dbReference type="EMBL" id="CAADFY010000064">
    <property type="protein sequence ID" value="VFK55170.1"/>
    <property type="molecule type" value="Genomic_DNA"/>
</dbReference>
<dbReference type="GO" id="GO:0044874">
    <property type="term" value="P:lipoprotein localization to outer membrane"/>
    <property type="evidence" value="ECO:0007669"/>
    <property type="project" value="UniProtKB-UniRule"/>
</dbReference>
<dbReference type="GO" id="GO:0015031">
    <property type="term" value="P:protein transport"/>
    <property type="evidence" value="ECO:0007669"/>
    <property type="project" value="UniProtKB-KW"/>
</dbReference>
<dbReference type="EMBL" id="CAADFV010000063">
    <property type="protein sequence ID" value="VFK61262.1"/>
    <property type="molecule type" value="Genomic_DNA"/>
</dbReference>
<sequence>MVSDNDYHVRHFSLLVLLILLTACATSPTPLPVSVADPDATWQARNRKLADLREWSIAGRIAIRTDDDGWNVNMHWRQQGDDYRIRFNAPLALGAAEIVRNSRGVVLRTTNRRTFHAADPESLLFDTLGWYIPISGLRNWILGCPEKDTPIDNVEIDSAGRSKQLNQSGWEIRYLSYRRIGNIELPIRLELENIRFGARIRISRWVLPPF</sequence>
<keyword evidence="9" id="KW-0564">Palmitate</keyword>
<evidence type="ECO:0000256" key="12">
    <source>
        <dbReference type="ARBA" id="ARBA00023288"/>
    </source>
</evidence>
<protein>
    <recommendedName>
        <fullName evidence="4 13">Outer-membrane lipoprotein LolB</fullName>
    </recommendedName>
</protein>
<evidence type="ECO:0000256" key="1">
    <source>
        <dbReference type="ARBA" id="ARBA00004459"/>
    </source>
</evidence>
<dbReference type="HAMAP" id="MF_00233">
    <property type="entry name" value="LolB"/>
    <property type="match status" value="1"/>
</dbReference>
<evidence type="ECO:0000256" key="9">
    <source>
        <dbReference type="ARBA" id="ARBA00023139"/>
    </source>
</evidence>
<accession>A0A451A5F2</accession>
<dbReference type="InterPro" id="IPR029046">
    <property type="entry name" value="LolA/LolB/LppX"/>
</dbReference>
<name>A0A451A5F2_9GAMM</name>
<comment type="similarity">
    <text evidence="2 13">Belongs to the LolB family.</text>
</comment>
<dbReference type="SUPFAM" id="SSF89392">
    <property type="entry name" value="Prokaryotic lipoproteins and lipoprotein localization factors"/>
    <property type="match status" value="1"/>
</dbReference>
<evidence type="ECO:0000313" key="15">
    <source>
        <dbReference type="EMBL" id="VFK58979.1"/>
    </source>
</evidence>
<evidence type="ECO:0000256" key="11">
    <source>
        <dbReference type="ARBA" id="ARBA00023237"/>
    </source>
</evidence>
<comment type="subcellular location">
    <subcellularLocation>
        <location evidence="1">Cell outer membrane</location>
        <topology evidence="1">Lipid-anchor</topology>
    </subcellularLocation>
</comment>
<keyword evidence="11 13" id="KW-0998">Cell outer membrane</keyword>
<evidence type="ECO:0000256" key="2">
    <source>
        <dbReference type="ARBA" id="ARBA00009696"/>
    </source>
</evidence>
<keyword evidence="12 16" id="KW-0449">Lipoprotein</keyword>